<evidence type="ECO:0000256" key="5">
    <source>
        <dbReference type="ARBA" id="ARBA00023128"/>
    </source>
</evidence>
<accession>A0AAN6MYH2</accession>
<dbReference type="PANTHER" id="PTHR48182:SF2">
    <property type="entry name" value="PROTEIN SERAC1"/>
    <property type="match status" value="1"/>
</dbReference>
<dbReference type="PANTHER" id="PTHR48182">
    <property type="entry name" value="PROTEIN SERAC1"/>
    <property type="match status" value="1"/>
</dbReference>
<dbReference type="EMBL" id="MU853903">
    <property type="protein sequence ID" value="KAK3935857.1"/>
    <property type="molecule type" value="Genomic_DNA"/>
</dbReference>
<comment type="subcellular location">
    <subcellularLocation>
        <location evidence="2">Endoplasmic reticulum</location>
    </subcellularLocation>
    <subcellularLocation>
        <location evidence="3">Membrane</location>
    </subcellularLocation>
    <subcellularLocation>
        <location evidence="1">Mitochondrion</location>
    </subcellularLocation>
</comment>
<keyword evidence="6" id="KW-0472">Membrane</keyword>
<gene>
    <name evidence="7" type="ORF">QBC46DRAFT_270868</name>
</gene>
<dbReference type="GO" id="GO:0016787">
    <property type="term" value="F:hydrolase activity"/>
    <property type="evidence" value="ECO:0007669"/>
    <property type="project" value="UniProtKB-KW"/>
</dbReference>
<evidence type="ECO:0000256" key="2">
    <source>
        <dbReference type="ARBA" id="ARBA00004240"/>
    </source>
</evidence>
<evidence type="ECO:0000256" key="1">
    <source>
        <dbReference type="ARBA" id="ARBA00004173"/>
    </source>
</evidence>
<name>A0AAN6MYH2_9PEZI</name>
<keyword evidence="8" id="KW-1185">Reference proteome</keyword>
<dbReference type="Proteomes" id="UP001303473">
    <property type="component" value="Unassembled WGS sequence"/>
</dbReference>
<proteinExistence type="predicted"/>
<dbReference type="GO" id="GO:0016020">
    <property type="term" value="C:membrane"/>
    <property type="evidence" value="ECO:0007669"/>
    <property type="project" value="UniProtKB-SubCell"/>
</dbReference>
<dbReference type="GO" id="GO:0005783">
    <property type="term" value="C:endoplasmic reticulum"/>
    <property type="evidence" value="ECO:0007669"/>
    <property type="project" value="UniProtKB-SubCell"/>
</dbReference>
<evidence type="ECO:0000313" key="8">
    <source>
        <dbReference type="Proteomes" id="UP001303473"/>
    </source>
</evidence>
<organism evidence="7 8">
    <name type="scientific">Diplogelasinospora grovesii</name>
    <dbReference type="NCBI Taxonomy" id="303347"/>
    <lineage>
        <taxon>Eukaryota</taxon>
        <taxon>Fungi</taxon>
        <taxon>Dikarya</taxon>
        <taxon>Ascomycota</taxon>
        <taxon>Pezizomycotina</taxon>
        <taxon>Sordariomycetes</taxon>
        <taxon>Sordariomycetidae</taxon>
        <taxon>Sordariales</taxon>
        <taxon>Diplogelasinosporaceae</taxon>
        <taxon>Diplogelasinospora</taxon>
    </lineage>
</organism>
<keyword evidence="4" id="KW-0256">Endoplasmic reticulum</keyword>
<evidence type="ECO:0000313" key="7">
    <source>
        <dbReference type="EMBL" id="KAK3935857.1"/>
    </source>
</evidence>
<evidence type="ECO:0000256" key="3">
    <source>
        <dbReference type="ARBA" id="ARBA00004370"/>
    </source>
</evidence>
<comment type="caution">
    <text evidence="7">The sequence shown here is derived from an EMBL/GenBank/DDBJ whole genome shotgun (WGS) entry which is preliminary data.</text>
</comment>
<dbReference type="AlphaFoldDB" id="A0AAN6MYH2"/>
<keyword evidence="7" id="KW-0378">Hydrolase</keyword>
<evidence type="ECO:0000256" key="4">
    <source>
        <dbReference type="ARBA" id="ARBA00022824"/>
    </source>
</evidence>
<dbReference type="Gene3D" id="3.40.50.1820">
    <property type="entry name" value="alpha/beta hydrolase"/>
    <property type="match status" value="1"/>
</dbReference>
<dbReference type="InterPro" id="IPR052374">
    <property type="entry name" value="SERAC1"/>
</dbReference>
<dbReference type="InterPro" id="IPR029058">
    <property type="entry name" value="AB_hydrolase_fold"/>
</dbReference>
<evidence type="ECO:0000256" key="6">
    <source>
        <dbReference type="ARBA" id="ARBA00023136"/>
    </source>
</evidence>
<protein>
    <submittedName>
        <fullName evidence="7">Alpha/Beta hydrolase protein</fullName>
    </submittedName>
</protein>
<sequence>MASTQDKIYGIKELYRPADGSSEFDIVAVHGLNGDACRTWTARVKKVCWLNDAEFLPKYVRNARVLTWGYNASFSSLTGDRPSKDRIHQHAHTLVANLAADRQLAGTADQPIIFLCHSLGGIVVKRALSYAQTRTGHKLSREFSIFTCTYGILFFGTPHHGSSKASWLAYLKKAGSIITPTSRGMKKSDLVSALEQESETLQNITDYFVPLMRHFRIYFFWEQEPTDLGLFGKDLIVTQDSAAPRHDDTERAGIAANHSGMVKFEDPSSPGFLMVVDALLRYCASAPDAIRLRRAEAVEALDRERRREAAEAVAACW</sequence>
<dbReference type="GO" id="GO:0005739">
    <property type="term" value="C:mitochondrion"/>
    <property type="evidence" value="ECO:0007669"/>
    <property type="project" value="UniProtKB-SubCell"/>
</dbReference>
<reference evidence="8" key="1">
    <citation type="journal article" date="2023" name="Mol. Phylogenet. Evol.">
        <title>Genome-scale phylogeny and comparative genomics of the fungal order Sordariales.</title>
        <authorList>
            <person name="Hensen N."/>
            <person name="Bonometti L."/>
            <person name="Westerberg I."/>
            <person name="Brannstrom I.O."/>
            <person name="Guillou S."/>
            <person name="Cros-Aarteil S."/>
            <person name="Calhoun S."/>
            <person name="Haridas S."/>
            <person name="Kuo A."/>
            <person name="Mondo S."/>
            <person name="Pangilinan J."/>
            <person name="Riley R."/>
            <person name="LaButti K."/>
            <person name="Andreopoulos B."/>
            <person name="Lipzen A."/>
            <person name="Chen C."/>
            <person name="Yan M."/>
            <person name="Daum C."/>
            <person name="Ng V."/>
            <person name="Clum A."/>
            <person name="Steindorff A."/>
            <person name="Ohm R.A."/>
            <person name="Martin F."/>
            <person name="Silar P."/>
            <person name="Natvig D.O."/>
            <person name="Lalanne C."/>
            <person name="Gautier V."/>
            <person name="Ament-Velasquez S.L."/>
            <person name="Kruys A."/>
            <person name="Hutchinson M.I."/>
            <person name="Powell A.J."/>
            <person name="Barry K."/>
            <person name="Miller A.N."/>
            <person name="Grigoriev I.V."/>
            <person name="Debuchy R."/>
            <person name="Gladieux P."/>
            <person name="Hiltunen Thoren M."/>
            <person name="Johannesson H."/>
        </authorList>
    </citation>
    <scope>NUCLEOTIDE SEQUENCE [LARGE SCALE GENOMIC DNA]</scope>
    <source>
        <strain evidence="8">CBS 340.73</strain>
    </source>
</reference>
<keyword evidence="5" id="KW-0496">Mitochondrion</keyword>
<dbReference type="SUPFAM" id="SSF53474">
    <property type="entry name" value="alpha/beta-Hydrolases"/>
    <property type="match status" value="1"/>
</dbReference>